<feature type="signal peptide" evidence="5">
    <location>
        <begin position="1"/>
        <end position="21"/>
    </location>
</feature>
<dbReference type="CDD" id="cd06583">
    <property type="entry name" value="PGRP"/>
    <property type="match status" value="1"/>
</dbReference>
<dbReference type="eggNOG" id="COG3023">
    <property type="taxonomic scope" value="Bacteria"/>
</dbReference>
<comment type="catalytic activity">
    <reaction evidence="1">
        <text>Hydrolyzes the link between N-acetylmuramoyl residues and L-amino acid residues in certain cell-wall glycopeptides.</text>
        <dbReference type="EC" id="3.5.1.28"/>
    </reaction>
</comment>
<reference evidence="8" key="1">
    <citation type="submission" date="2012-06" db="EMBL/GenBank/DDBJ databases">
        <title>The complete genome of Flexibacter litoralis DSM 6794.</title>
        <authorList>
            <person name="Lucas S."/>
            <person name="Copeland A."/>
            <person name="Lapidus A."/>
            <person name="Glavina del Rio T."/>
            <person name="Dalin E."/>
            <person name="Tice H."/>
            <person name="Bruce D."/>
            <person name="Goodwin L."/>
            <person name="Pitluck S."/>
            <person name="Peters L."/>
            <person name="Ovchinnikova G."/>
            <person name="Lu M."/>
            <person name="Kyrpides N."/>
            <person name="Mavromatis K."/>
            <person name="Ivanova N."/>
            <person name="Brettin T."/>
            <person name="Detter J.C."/>
            <person name="Han C."/>
            <person name="Larimer F."/>
            <person name="Land M."/>
            <person name="Hauser L."/>
            <person name="Markowitz V."/>
            <person name="Cheng J.-F."/>
            <person name="Hugenholtz P."/>
            <person name="Woyke T."/>
            <person name="Wu D."/>
            <person name="Spring S."/>
            <person name="Lang E."/>
            <person name="Kopitz M."/>
            <person name="Brambilla E."/>
            <person name="Klenk H.-P."/>
            <person name="Eisen J.A."/>
        </authorList>
    </citation>
    <scope>NUCLEOTIDE SEQUENCE [LARGE SCALE GENOMIC DNA]</scope>
    <source>
        <strain evidence="8">ATCC 23117 / DSM 6794 / NBRC 15988 / NCIMB 1366 / Sio-4</strain>
    </source>
</reference>
<dbReference type="Pfam" id="PF01510">
    <property type="entry name" value="Amidase_2"/>
    <property type="match status" value="1"/>
</dbReference>
<keyword evidence="4" id="KW-0961">Cell wall biogenesis/degradation</keyword>
<dbReference type="SUPFAM" id="SSF55846">
    <property type="entry name" value="N-acetylmuramoyl-L-alanine amidase-like"/>
    <property type="match status" value="1"/>
</dbReference>
<dbReference type="InterPro" id="IPR036505">
    <property type="entry name" value="Amidase/PGRP_sf"/>
</dbReference>
<feature type="domain" description="N-acetylmuramoyl-L-alanine amidase" evidence="6">
    <location>
        <begin position="53"/>
        <end position="217"/>
    </location>
</feature>
<keyword evidence="3" id="KW-0378">Hydrolase</keyword>
<dbReference type="GO" id="GO:0009254">
    <property type="term" value="P:peptidoglycan turnover"/>
    <property type="evidence" value="ECO:0007669"/>
    <property type="project" value="TreeGrafter"/>
</dbReference>
<keyword evidence="5" id="KW-0732">Signal</keyword>
<evidence type="ECO:0000313" key="7">
    <source>
        <dbReference type="EMBL" id="AFM06361.1"/>
    </source>
</evidence>
<dbReference type="RefSeq" id="WP_014799784.1">
    <property type="nucleotide sequence ID" value="NC_018018.1"/>
</dbReference>
<dbReference type="HOGENOM" id="CLU_098539_0_0_10"/>
<dbReference type="GO" id="GO:0008745">
    <property type="term" value="F:N-acetylmuramoyl-L-alanine amidase activity"/>
    <property type="evidence" value="ECO:0007669"/>
    <property type="project" value="UniProtKB-EC"/>
</dbReference>
<evidence type="ECO:0000256" key="5">
    <source>
        <dbReference type="SAM" id="SignalP"/>
    </source>
</evidence>
<evidence type="ECO:0000256" key="4">
    <source>
        <dbReference type="ARBA" id="ARBA00023316"/>
    </source>
</evidence>
<dbReference type="Gene3D" id="3.40.80.10">
    <property type="entry name" value="Peptidoglycan recognition protein-like"/>
    <property type="match status" value="1"/>
</dbReference>
<evidence type="ECO:0000259" key="6">
    <source>
        <dbReference type="SMART" id="SM00644"/>
    </source>
</evidence>
<protein>
    <recommendedName>
        <fullName evidence="2">N-acetylmuramoyl-L-alanine amidase</fullName>
        <ecNumber evidence="2">3.5.1.28</ecNumber>
    </recommendedName>
</protein>
<feature type="chain" id="PRO_5003685660" description="N-acetylmuramoyl-L-alanine amidase" evidence="5">
    <location>
        <begin position="22"/>
        <end position="230"/>
    </location>
</feature>
<dbReference type="GO" id="GO:0071555">
    <property type="term" value="P:cell wall organization"/>
    <property type="evidence" value="ECO:0007669"/>
    <property type="project" value="UniProtKB-KW"/>
</dbReference>
<dbReference type="GO" id="GO:0009253">
    <property type="term" value="P:peptidoglycan catabolic process"/>
    <property type="evidence" value="ECO:0007669"/>
    <property type="project" value="InterPro"/>
</dbReference>
<dbReference type="SMART" id="SM00644">
    <property type="entry name" value="Ami_2"/>
    <property type="match status" value="1"/>
</dbReference>
<dbReference type="InterPro" id="IPR002502">
    <property type="entry name" value="Amidase_domain"/>
</dbReference>
<evidence type="ECO:0000313" key="8">
    <source>
        <dbReference type="Proteomes" id="UP000006054"/>
    </source>
</evidence>
<organism evidence="7 8">
    <name type="scientific">Bernardetia litoralis (strain ATCC 23117 / DSM 6794 / NBRC 15988 / NCIMB 1366 / Fx l1 / Sio-4)</name>
    <name type="common">Flexibacter litoralis</name>
    <dbReference type="NCBI Taxonomy" id="880071"/>
    <lineage>
        <taxon>Bacteria</taxon>
        <taxon>Pseudomonadati</taxon>
        <taxon>Bacteroidota</taxon>
        <taxon>Cytophagia</taxon>
        <taxon>Cytophagales</taxon>
        <taxon>Bernardetiaceae</taxon>
        <taxon>Bernardetia</taxon>
    </lineage>
</organism>
<dbReference type="AlphaFoldDB" id="I4AQX6"/>
<accession>I4AQX6</accession>
<evidence type="ECO:0000256" key="3">
    <source>
        <dbReference type="ARBA" id="ARBA00022801"/>
    </source>
</evidence>
<dbReference type="PANTHER" id="PTHR30417:SF1">
    <property type="entry name" value="N-ACETYLMURAMOYL-L-ALANINE AMIDASE AMID"/>
    <property type="match status" value="1"/>
</dbReference>
<sequence precursor="true">MKKTYLTITCLLFVLFFISSAFVPSKSPSLAGGEEKFIPKTEVAPKLLSNACSRNRSSDASITHVMLHFCSNAAKKPENPYNLKDILNIFETYRVSAHYIIDREGIIHHLVNENRAAHHAGRGHLAHEGENHHNDLNGRSIGIEMMAIGTQTEMSKFISTEKYQKINKNDVGFTEAQYKSLARLLKDIESRHADVSHDRKHIVGHDEYAPSRRSDPGSLFDWNKIGLTLN</sequence>
<dbReference type="PANTHER" id="PTHR30417">
    <property type="entry name" value="N-ACETYLMURAMOYL-L-ALANINE AMIDASE AMID"/>
    <property type="match status" value="1"/>
</dbReference>
<gene>
    <name evidence="7" type="ordered locus">Fleli_4065</name>
</gene>
<dbReference type="Proteomes" id="UP000006054">
    <property type="component" value="Chromosome"/>
</dbReference>
<evidence type="ECO:0000256" key="2">
    <source>
        <dbReference type="ARBA" id="ARBA00011901"/>
    </source>
</evidence>
<dbReference type="InterPro" id="IPR051206">
    <property type="entry name" value="NAMLAA_amidase_2"/>
</dbReference>
<dbReference type="STRING" id="880071.Fleli_4065"/>
<dbReference type="EMBL" id="CP003345">
    <property type="protein sequence ID" value="AFM06361.1"/>
    <property type="molecule type" value="Genomic_DNA"/>
</dbReference>
<dbReference type="OrthoDB" id="9794842at2"/>
<dbReference type="KEGG" id="fli:Fleli_4065"/>
<name>I4AQX6_BERLS</name>
<evidence type="ECO:0000256" key="1">
    <source>
        <dbReference type="ARBA" id="ARBA00001561"/>
    </source>
</evidence>
<proteinExistence type="predicted"/>
<dbReference type="EC" id="3.5.1.28" evidence="2"/>
<keyword evidence="8" id="KW-1185">Reference proteome</keyword>